<keyword evidence="1" id="KW-0812">Transmembrane</keyword>
<keyword evidence="1" id="KW-1133">Transmembrane helix</keyword>
<dbReference type="AlphaFoldDB" id="A0A9J7BJ90"/>
<dbReference type="RefSeq" id="WP_260792313.1">
    <property type="nucleotide sequence ID" value="NZ_CP093313.1"/>
</dbReference>
<evidence type="ECO:0000313" key="2">
    <source>
        <dbReference type="EMBL" id="UWZ82980.1"/>
    </source>
</evidence>
<keyword evidence="3" id="KW-1185">Reference proteome</keyword>
<evidence type="ECO:0000256" key="1">
    <source>
        <dbReference type="SAM" id="Phobius"/>
    </source>
</evidence>
<evidence type="ECO:0000313" key="3">
    <source>
        <dbReference type="Proteomes" id="UP001059380"/>
    </source>
</evidence>
<organism evidence="2 3">
    <name type="scientific">Occallatibacter riparius</name>
    <dbReference type="NCBI Taxonomy" id="1002689"/>
    <lineage>
        <taxon>Bacteria</taxon>
        <taxon>Pseudomonadati</taxon>
        <taxon>Acidobacteriota</taxon>
        <taxon>Terriglobia</taxon>
        <taxon>Terriglobales</taxon>
        <taxon>Acidobacteriaceae</taxon>
        <taxon>Occallatibacter</taxon>
    </lineage>
</organism>
<name>A0A9J7BJ90_9BACT</name>
<sequence length="252" mass="28881">MTDPITPADPHHSWWKLRWTRVFTALCVIVPFPVLLAWYLQPWYSARQIGSHMLALHVEPARLHDTDRSPVDPERLRAFEYSFQSPWGKVDTRKDLKHATIFLWNDGPILTAFEPVSKSDSAQTIDPKRVSVHDLGLIFVNHGYNSLAAELNATPEQIHWWDRSGSARLGYLLAMKELNLQRGSVTYKIENEELRGFQFSDHAIAPFQVTLELFDVNGRRYELTITSPPDSRKVTQADINALVASFRPIPHS</sequence>
<proteinExistence type="predicted"/>
<dbReference type="KEGG" id="orp:MOP44_20705"/>
<accession>A0A9J7BJ90</accession>
<dbReference type="EMBL" id="CP093313">
    <property type="protein sequence ID" value="UWZ82980.1"/>
    <property type="molecule type" value="Genomic_DNA"/>
</dbReference>
<protein>
    <submittedName>
        <fullName evidence="2">Uncharacterized protein</fullName>
    </submittedName>
</protein>
<feature type="transmembrane region" description="Helical" evidence="1">
    <location>
        <begin position="20"/>
        <end position="40"/>
    </location>
</feature>
<dbReference type="Proteomes" id="UP001059380">
    <property type="component" value="Chromosome"/>
</dbReference>
<keyword evidence="1" id="KW-0472">Membrane</keyword>
<gene>
    <name evidence="2" type="ORF">MOP44_20705</name>
</gene>
<reference evidence="2" key="1">
    <citation type="submission" date="2021-04" db="EMBL/GenBank/DDBJ databases">
        <title>Phylogenetic analysis of Acidobacteriaceae.</title>
        <authorList>
            <person name="Qiu L."/>
            <person name="Zhang Q."/>
        </authorList>
    </citation>
    <scope>NUCLEOTIDE SEQUENCE</scope>
    <source>
        <strain evidence="2">DSM 25168</strain>
    </source>
</reference>